<evidence type="ECO:0000313" key="3">
    <source>
        <dbReference type="Proteomes" id="UP000017861"/>
    </source>
</evidence>
<keyword evidence="1" id="KW-0472">Membrane</keyword>
<feature type="transmembrane region" description="Helical" evidence="1">
    <location>
        <begin position="20"/>
        <end position="44"/>
    </location>
</feature>
<sequence length="71" mass="7934">MCMHDAVISCGDLALFSNVFIYLCASICIYLCVCVCVCVCLFVVTSCRVIVCMFVRFFQWGKGKGRGKFLV</sequence>
<dbReference type="AlphaFoldDB" id="V5C059"/>
<proteinExistence type="predicted"/>
<reference evidence="2 3" key="1">
    <citation type="journal article" date="2014" name="Genome Announc.">
        <title>Trypanosoma cruzi Clone Dm28c Draft Genome Sequence.</title>
        <authorList>
            <person name="Grisard E.C."/>
            <person name="Teixeira S.M."/>
            <person name="de Almeida L.G."/>
            <person name="Stoco P.H."/>
            <person name="Gerber A.L."/>
            <person name="Talavera-Lopez C."/>
            <person name="Lima O.C."/>
            <person name="Andersson B."/>
            <person name="de Vasconcelos A.T."/>
        </authorList>
    </citation>
    <scope>NUCLEOTIDE SEQUENCE [LARGE SCALE GENOMIC DNA]</scope>
    <source>
        <strain evidence="2 3">Dm28c</strain>
    </source>
</reference>
<name>V5C059_TRYCR</name>
<dbReference type="Proteomes" id="UP000017861">
    <property type="component" value="Unassembled WGS sequence"/>
</dbReference>
<gene>
    <name evidence="2" type="ORF">TCDM_00940</name>
</gene>
<evidence type="ECO:0000313" key="2">
    <source>
        <dbReference type="EMBL" id="ESS70173.1"/>
    </source>
</evidence>
<accession>V5C059</accession>
<evidence type="ECO:0000256" key="1">
    <source>
        <dbReference type="SAM" id="Phobius"/>
    </source>
</evidence>
<comment type="caution">
    <text evidence="2">The sequence shown here is derived from an EMBL/GenBank/DDBJ whole genome shotgun (WGS) entry which is preliminary data.</text>
</comment>
<organism evidence="2 3">
    <name type="scientific">Trypanosoma cruzi Dm28c</name>
    <dbReference type="NCBI Taxonomy" id="1416333"/>
    <lineage>
        <taxon>Eukaryota</taxon>
        <taxon>Discoba</taxon>
        <taxon>Euglenozoa</taxon>
        <taxon>Kinetoplastea</taxon>
        <taxon>Metakinetoplastina</taxon>
        <taxon>Trypanosomatida</taxon>
        <taxon>Trypanosomatidae</taxon>
        <taxon>Trypanosoma</taxon>
        <taxon>Schizotrypanum</taxon>
    </lineage>
</organism>
<keyword evidence="1" id="KW-1133">Transmembrane helix</keyword>
<dbReference type="VEuPathDB" id="TriTrypDB:TCDM_00940"/>
<dbReference type="EMBL" id="AYLP01000006">
    <property type="protein sequence ID" value="ESS70173.1"/>
    <property type="molecule type" value="Genomic_DNA"/>
</dbReference>
<protein>
    <submittedName>
        <fullName evidence="2">U88</fullName>
    </submittedName>
</protein>
<keyword evidence="1" id="KW-0812">Transmembrane</keyword>